<gene>
    <name evidence="1" type="ORF">J2S05_004021</name>
</gene>
<accession>A0ABT9YMS0</accession>
<keyword evidence="2" id="KW-1185">Reference proteome</keyword>
<name>A0ABT9YMS0_9BACI</name>
<dbReference type="EMBL" id="JAUSUA010000009">
    <property type="protein sequence ID" value="MDQ0209181.1"/>
    <property type="molecule type" value="Genomic_DNA"/>
</dbReference>
<proteinExistence type="predicted"/>
<evidence type="ECO:0000313" key="1">
    <source>
        <dbReference type="EMBL" id="MDQ0209181.1"/>
    </source>
</evidence>
<dbReference type="Proteomes" id="UP001225034">
    <property type="component" value="Unassembled WGS sequence"/>
</dbReference>
<reference evidence="1 2" key="1">
    <citation type="submission" date="2023-07" db="EMBL/GenBank/DDBJ databases">
        <title>Genomic Encyclopedia of Type Strains, Phase IV (KMG-IV): sequencing the most valuable type-strain genomes for metagenomic binning, comparative biology and taxonomic classification.</title>
        <authorList>
            <person name="Goeker M."/>
        </authorList>
    </citation>
    <scope>NUCLEOTIDE SEQUENCE [LARGE SCALE GENOMIC DNA]</scope>
    <source>
        <strain evidence="1 2">DSM 19154</strain>
    </source>
</reference>
<sequence>MSLKEYIESINTMLEQAKEQGQLDANVSSK</sequence>
<comment type="caution">
    <text evidence="1">The sequence shown here is derived from an EMBL/GenBank/DDBJ whole genome shotgun (WGS) entry which is preliminary data.</text>
</comment>
<protein>
    <submittedName>
        <fullName evidence="1">Uncharacterized protein</fullName>
    </submittedName>
</protein>
<evidence type="ECO:0000313" key="2">
    <source>
        <dbReference type="Proteomes" id="UP001225034"/>
    </source>
</evidence>
<organism evidence="1 2">
    <name type="scientific">Alkalicoccobacillus murimartini</name>
    <dbReference type="NCBI Taxonomy" id="171685"/>
    <lineage>
        <taxon>Bacteria</taxon>
        <taxon>Bacillati</taxon>
        <taxon>Bacillota</taxon>
        <taxon>Bacilli</taxon>
        <taxon>Bacillales</taxon>
        <taxon>Bacillaceae</taxon>
        <taxon>Alkalicoccobacillus</taxon>
    </lineage>
</organism>